<evidence type="ECO:0000313" key="2">
    <source>
        <dbReference type="Proteomes" id="UP001519305"/>
    </source>
</evidence>
<name>A0ABS4U4W3_9CORY</name>
<evidence type="ECO:0008006" key="3">
    <source>
        <dbReference type="Google" id="ProtNLM"/>
    </source>
</evidence>
<dbReference type="Proteomes" id="UP001519305">
    <property type="component" value="Unassembled WGS sequence"/>
</dbReference>
<keyword evidence="2" id="KW-1185">Reference proteome</keyword>
<sequence>MTDTRSDPGRVLYLRMGATSMVNPQSPALDAVSHIDAYDFADTDLAGVRGILVSMSADQRFLATQATRFEEFIHRGGRVALMGHPVVKFLPKQGDFRTLDYAAPAELHLSPGAPHPVWTGVDFLDVSARRGITGFYARGYTLNHPPGAIITSRIGPEKLPVDYVYAHGRGRVLIHPGIELGVFADDGNTAARIQPQLIDWLMLR</sequence>
<comment type="caution">
    <text evidence="1">The sequence shown here is derived from an EMBL/GenBank/DDBJ whole genome shotgun (WGS) entry which is preliminary data.</text>
</comment>
<protein>
    <recommendedName>
        <fullName evidence="3">ThuA-like domain-containing protein</fullName>
    </recommendedName>
</protein>
<accession>A0ABS4U4W3</accession>
<organism evidence="1 2">
    <name type="scientific">Corynebacterium freneyi</name>
    <dbReference type="NCBI Taxonomy" id="134034"/>
    <lineage>
        <taxon>Bacteria</taxon>
        <taxon>Bacillati</taxon>
        <taxon>Actinomycetota</taxon>
        <taxon>Actinomycetes</taxon>
        <taxon>Mycobacteriales</taxon>
        <taxon>Corynebacteriaceae</taxon>
        <taxon>Corynebacterium</taxon>
    </lineage>
</organism>
<dbReference type="RefSeq" id="WP_209651960.1">
    <property type="nucleotide sequence ID" value="NZ_CP047357.1"/>
</dbReference>
<proteinExistence type="predicted"/>
<dbReference type="EMBL" id="JAGINY010000001">
    <property type="protein sequence ID" value="MBP2331693.1"/>
    <property type="molecule type" value="Genomic_DNA"/>
</dbReference>
<evidence type="ECO:0000313" key="1">
    <source>
        <dbReference type="EMBL" id="MBP2331693.1"/>
    </source>
</evidence>
<gene>
    <name evidence="1" type="ORF">JOF33_000392</name>
</gene>
<reference evidence="1 2" key="1">
    <citation type="submission" date="2021-03" db="EMBL/GenBank/DDBJ databases">
        <title>Sequencing the genomes of 1000 actinobacteria strains.</title>
        <authorList>
            <person name="Klenk H.-P."/>
        </authorList>
    </citation>
    <scope>NUCLEOTIDE SEQUENCE [LARGE SCALE GENOMIC DNA]</scope>
    <source>
        <strain evidence="1 2">DSM 44506</strain>
    </source>
</reference>